<accession>A0A9D2BFT6</accession>
<dbReference type="EMBL" id="DXEL01000056">
    <property type="protein sequence ID" value="HIX75010.1"/>
    <property type="molecule type" value="Genomic_DNA"/>
</dbReference>
<protein>
    <submittedName>
        <fullName evidence="1">6-bladed beta-propeller</fullName>
    </submittedName>
</protein>
<dbReference type="Proteomes" id="UP000886740">
    <property type="component" value="Unassembled WGS sequence"/>
</dbReference>
<comment type="caution">
    <text evidence="1">The sequence shown here is derived from an EMBL/GenBank/DDBJ whole genome shotgun (WGS) entry which is preliminary data.</text>
</comment>
<name>A0A9D2BFT6_9BACT</name>
<organism evidence="1 2">
    <name type="scientific">Candidatus Parabacteroides intestinipullorum</name>
    <dbReference type="NCBI Taxonomy" id="2838723"/>
    <lineage>
        <taxon>Bacteria</taxon>
        <taxon>Pseudomonadati</taxon>
        <taxon>Bacteroidota</taxon>
        <taxon>Bacteroidia</taxon>
        <taxon>Bacteroidales</taxon>
        <taxon>Tannerellaceae</taxon>
        <taxon>Parabacteroides</taxon>
    </lineage>
</organism>
<dbReference type="Gene3D" id="2.120.10.30">
    <property type="entry name" value="TolB, C-terminal domain"/>
    <property type="match status" value="1"/>
</dbReference>
<proteinExistence type="predicted"/>
<sequence length="409" mass="46838">MKKIYHVKVVLVMFFCALLVSCVGKTEKSKGDIWERCNVVASWQVVNGDSLLSCDFSAARQKIQLPLSSILDTLEVVRLENREDALVGRGWPEVSENYIGIRESRSPYKLFTREGKFIGNVGNVGQGPGEYTLIYSSQIDEAHDRIYLLPWNARQVLVYDLRGQFIENIPLAYLVPKGYVQVDYEKRRVVVMNLAFEEMENISVAWLQDWEGNIIHENKSSQMLLQPDFSNEIYIHNREMDALTFSYLRSLPVPDSLYLYQADANKLTPLFTMDFGADSPLHNYLTCSGFYMTEIYGPNPDPKTTHLYTSVVVDRVIVDSRSLRGAHFCFMNDFLGGIHLEKSFLECGYTLYQDAGFGMCIEPSLLLELIEERLIEALPEKTRNFLLSFQESISTEDNNYVILGKVRNN</sequence>
<dbReference type="PROSITE" id="PS51257">
    <property type="entry name" value="PROKAR_LIPOPROTEIN"/>
    <property type="match status" value="1"/>
</dbReference>
<dbReference type="Pfam" id="PF17170">
    <property type="entry name" value="DUF5128"/>
    <property type="match status" value="1"/>
</dbReference>
<reference evidence="1" key="2">
    <citation type="submission" date="2021-04" db="EMBL/GenBank/DDBJ databases">
        <authorList>
            <person name="Gilroy R."/>
        </authorList>
    </citation>
    <scope>NUCLEOTIDE SEQUENCE</scope>
    <source>
        <strain evidence="1">ChiGjej6B6-14162</strain>
    </source>
</reference>
<evidence type="ECO:0000313" key="1">
    <source>
        <dbReference type="EMBL" id="HIX75010.1"/>
    </source>
</evidence>
<reference evidence="1" key="1">
    <citation type="journal article" date="2021" name="PeerJ">
        <title>Extensive microbial diversity within the chicken gut microbiome revealed by metagenomics and culture.</title>
        <authorList>
            <person name="Gilroy R."/>
            <person name="Ravi A."/>
            <person name="Getino M."/>
            <person name="Pursley I."/>
            <person name="Horton D.L."/>
            <person name="Alikhan N.F."/>
            <person name="Baker D."/>
            <person name="Gharbi K."/>
            <person name="Hall N."/>
            <person name="Watson M."/>
            <person name="Adriaenssens E.M."/>
            <person name="Foster-Nyarko E."/>
            <person name="Jarju S."/>
            <person name="Secka A."/>
            <person name="Antonio M."/>
            <person name="Oren A."/>
            <person name="Chaudhuri R.R."/>
            <person name="La Ragione R."/>
            <person name="Hildebrand F."/>
            <person name="Pallen M.J."/>
        </authorList>
    </citation>
    <scope>NUCLEOTIDE SEQUENCE</scope>
    <source>
        <strain evidence="1">ChiGjej6B6-14162</strain>
    </source>
</reference>
<gene>
    <name evidence="1" type="ORF">H9977_08285</name>
</gene>
<dbReference type="InterPro" id="IPR011042">
    <property type="entry name" value="6-blade_b-propeller_TolB-like"/>
</dbReference>
<dbReference type="AlphaFoldDB" id="A0A9D2BFT6"/>
<evidence type="ECO:0000313" key="2">
    <source>
        <dbReference type="Proteomes" id="UP000886740"/>
    </source>
</evidence>